<evidence type="ECO:0000313" key="3">
    <source>
        <dbReference type="Proteomes" id="UP000295531"/>
    </source>
</evidence>
<keyword evidence="3" id="KW-1185">Reference proteome</keyword>
<dbReference type="Pfam" id="PF13858">
    <property type="entry name" value="DUF4199"/>
    <property type="match status" value="1"/>
</dbReference>
<accession>A0A4R6PKI7</accession>
<feature type="transmembrane region" description="Helical" evidence="1">
    <location>
        <begin position="7"/>
        <end position="25"/>
    </location>
</feature>
<name>A0A4R6PKI7_9GAMM</name>
<keyword evidence="1" id="KW-0472">Membrane</keyword>
<gene>
    <name evidence="2" type="ORF">DEU29_105168</name>
</gene>
<dbReference type="AlphaFoldDB" id="A0A4R6PKI7"/>
<evidence type="ECO:0000256" key="1">
    <source>
        <dbReference type="SAM" id="Phobius"/>
    </source>
</evidence>
<protein>
    <submittedName>
        <fullName evidence="2">Uncharacterized protein DUF4199</fullName>
    </submittedName>
</protein>
<proteinExistence type="predicted"/>
<dbReference type="RefSeq" id="WP_133539357.1">
    <property type="nucleotide sequence ID" value="NZ_SNXI01000005.1"/>
</dbReference>
<dbReference type="EMBL" id="SNXI01000005">
    <property type="protein sequence ID" value="TDP38316.1"/>
    <property type="molecule type" value="Genomic_DNA"/>
</dbReference>
<reference evidence="2 3" key="1">
    <citation type="submission" date="2019-03" db="EMBL/GenBank/DDBJ databases">
        <title>Freshwater and sediment microbial communities from various areas in North America, analyzing microbe dynamics in response to fracking.</title>
        <authorList>
            <person name="Lamendella R."/>
        </authorList>
    </citation>
    <scope>NUCLEOTIDE SEQUENCE [LARGE SCALE GENOMIC DNA]</scope>
    <source>
        <strain evidence="2 3">18_TX</strain>
    </source>
</reference>
<dbReference type="OrthoDB" id="5766000at2"/>
<keyword evidence="1" id="KW-1133">Transmembrane helix</keyword>
<feature type="transmembrane region" description="Helical" evidence="1">
    <location>
        <begin position="128"/>
        <end position="151"/>
    </location>
</feature>
<feature type="transmembrane region" description="Helical" evidence="1">
    <location>
        <begin position="65"/>
        <end position="84"/>
    </location>
</feature>
<dbReference type="InterPro" id="IPR025250">
    <property type="entry name" value="DUF4199"/>
</dbReference>
<organism evidence="2 3">
    <name type="scientific">Idiomarina aquatica</name>
    <dbReference type="NCBI Taxonomy" id="1327752"/>
    <lineage>
        <taxon>Bacteria</taxon>
        <taxon>Pseudomonadati</taxon>
        <taxon>Pseudomonadota</taxon>
        <taxon>Gammaproteobacteria</taxon>
        <taxon>Alteromonadales</taxon>
        <taxon>Idiomarinaceae</taxon>
        <taxon>Idiomarina</taxon>
    </lineage>
</organism>
<sequence length="154" mass="17334">MKEIKWGLVFIVAIIVWMVIEKATGLHGEHIQYHAVFSNVFAIVAIVIFIFALRDIRRAQPEGPVTWLKLFLAGIKISVVIAVLSPPTQFLIHSVISPEFFPNMREYAITSGMMSETRANEYFSLAAYMFQSAVFAFGMGVITSAVIAFFLKRK</sequence>
<dbReference type="Proteomes" id="UP000295531">
    <property type="component" value="Unassembled WGS sequence"/>
</dbReference>
<feature type="transmembrane region" description="Helical" evidence="1">
    <location>
        <begin position="31"/>
        <end position="53"/>
    </location>
</feature>
<keyword evidence="1" id="KW-0812">Transmembrane</keyword>
<comment type="caution">
    <text evidence="2">The sequence shown here is derived from an EMBL/GenBank/DDBJ whole genome shotgun (WGS) entry which is preliminary data.</text>
</comment>
<evidence type="ECO:0000313" key="2">
    <source>
        <dbReference type="EMBL" id="TDP38316.1"/>
    </source>
</evidence>